<organism evidence="2">
    <name type="scientific">Tanacetum cinerariifolium</name>
    <name type="common">Dalmatian daisy</name>
    <name type="synonym">Chrysanthemum cinerariifolium</name>
    <dbReference type="NCBI Taxonomy" id="118510"/>
    <lineage>
        <taxon>Eukaryota</taxon>
        <taxon>Viridiplantae</taxon>
        <taxon>Streptophyta</taxon>
        <taxon>Embryophyta</taxon>
        <taxon>Tracheophyta</taxon>
        <taxon>Spermatophyta</taxon>
        <taxon>Magnoliopsida</taxon>
        <taxon>eudicotyledons</taxon>
        <taxon>Gunneridae</taxon>
        <taxon>Pentapetalae</taxon>
        <taxon>asterids</taxon>
        <taxon>campanulids</taxon>
        <taxon>Asterales</taxon>
        <taxon>Asteraceae</taxon>
        <taxon>Asteroideae</taxon>
        <taxon>Anthemideae</taxon>
        <taxon>Anthemidinae</taxon>
        <taxon>Tanacetum</taxon>
    </lineage>
</organism>
<feature type="non-terminal residue" evidence="2">
    <location>
        <position position="67"/>
    </location>
</feature>
<gene>
    <name evidence="2" type="ORF">Tci_929904</name>
</gene>
<feature type="region of interest" description="Disordered" evidence="1">
    <location>
        <begin position="47"/>
        <end position="67"/>
    </location>
</feature>
<dbReference type="EMBL" id="BKCJ011846673">
    <property type="protein sequence ID" value="GFD57935.1"/>
    <property type="molecule type" value="Genomic_DNA"/>
</dbReference>
<protein>
    <submittedName>
        <fullName evidence="2">Uncharacterized protein</fullName>
    </submittedName>
</protein>
<name>A0A699XDH2_TANCI</name>
<reference evidence="2" key="1">
    <citation type="journal article" date="2019" name="Sci. Rep.">
        <title>Draft genome of Tanacetum cinerariifolium, the natural source of mosquito coil.</title>
        <authorList>
            <person name="Yamashiro T."/>
            <person name="Shiraishi A."/>
            <person name="Satake H."/>
            <person name="Nakayama K."/>
        </authorList>
    </citation>
    <scope>NUCLEOTIDE SEQUENCE</scope>
</reference>
<evidence type="ECO:0000313" key="2">
    <source>
        <dbReference type="EMBL" id="GFD57935.1"/>
    </source>
</evidence>
<comment type="caution">
    <text evidence="2">The sequence shown here is derived from an EMBL/GenBank/DDBJ whole genome shotgun (WGS) entry which is preliminary data.</text>
</comment>
<sequence>QLSAAGQHHCGPAGARGSASRSLKPIHFILSLLSPLLRGYASRPYALPRELGGRDENLAPPLHRNRP</sequence>
<accession>A0A699XDH2</accession>
<feature type="non-terminal residue" evidence="2">
    <location>
        <position position="1"/>
    </location>
</feature>
<dbReference type="AlphaFoldDB" id="A0A699XDH2"/>
<proteinExistence type="predicted"/>
<evidence type="ECO:0000256" key="1">
    <source>
        <dbReference type="SAM" id="MobiDB-lite"/>
    </source>
</evidence>
<feature type="region of interest" description="Disordered" evidence="1">
    <location>
        <begin position="1"/>
        <end position="20"/>
    </location>
</feature>